<evidence type="ECO:0000313" key="2">
    <source>
        <dbReference type="EMBL" id="CDW37482.1"/>
    </source>
</evidence>
<sequence length="336" mass="39110">MYLNALFTFCLLGAWNPTGSSQAFNRDILQRFQKLQEKHNPFNSEEYSVEALKGKTFINPDKIPGTRRPDGTYCLKKVVEIEETEFDRGMDCHHTFQRKCHLTYITDYSSSSEEKCDTDFKKNCHITFKPVPHNEKIKICHTPLIRQCNDQTQGPEVCTTEYENYCETKYKVYELDQDEPKCQMVEEVRCLNVTVELFQIDSSKTSPPFALREKCEKWPVQKCELNKKTVTKVHPETSCKKIPKEICAPSNCKTLPGEEICKEETRTLVQNVPEEDCDLEPQENCRMESSLVPRLVPKNNCIKVPKEVCVNTKKNPKKVKKPIIKEWCFNPNELEY</sequence>
<proteinExistence type="predicted"/>
<feature type="chain" id="PRO_5005488741" evidence="1">
    <location>
        <begin position="22"/>
        <end position="336"/>
    </location>
</feature>
<name>A0A0K2UHS3_LEPSM</name>
<dbReference type="OrthoDB" id="10486862at2759"/>
<protein>
    <submittedName>
        <fullName evidence="2">Uncharacterized protein</fullName>
    </submittedName>
</protein>
<feature type="signal peptide" evidence="1">
    <location>
        <begin position="1"/>
        <end position="21"/>
    </location>
</feature>
<evidence type="ECO:0000256" key="1">
    <source>
        <dbReference type="SAM" id="SignalP"/>
    </source>
</evidence>
<organism evidence="2">
    <name type="scientific">Lepeophtheirus salmonis</name>
    <name type="common">Salmon louse</name>
    <name type="synonym">Caligus salmonis</name>
    <dbReference type="NCBI Taxonomy" id="72036"/>
    <lineage>
        <taxon>Eukaryota</taxon>
        <taxon>Metazoa</taxon>
        <taxon>Ecdysozoa</taxon>
        <taxon>Arthropoda</taxon>
        <taxon>Crustacea</taxon>
        <taxon>Multicrustacea</taxon>
        <taxon>Hexanauplia</taxon>
        <taxon>Copepoda</taxon>
        <taxon>Siphonostomatoida</taxon>
        <taxon>Caligidae</taxon>
        <taxon>Lepeophtheirus</taxon>
    </lineage>
</organism>
<reference evidence="2" key="1">
    <citation type="submission" date="2014-05" db="EMBL/GenBank/DDBJ databases">
        <authorList>
            <person name="Chronopoulou M."/>
        </authorList>
    </citation>
    <scope>NUCLEOTIDE SEQUENCE</scope>
    <source>
        <tissue evidence="2">Whole organism</tissue>
    </source>
</reference>
<accession>A0A0K2UHS3</accession>
<dbReference type="EMBL" id="HACA01020121">
    <property type="protein sequence ID" value="CDW37482.1"/>
    <property type="molecule type" value="Transcribed_RNA"/>
</dbReference>
<dbReference type="AlphaFoldDB" id="A0A0K2UHS3"/>
<keyword evidence="1" id="KW-0732">Signal</keyword>